<proteinExistence type="predicted"/>
<protein>
    <submittedName>
        <fullName evidence="1">Uncharacterized protein</fullName>
    </submittedName>
</protein>
<dbReference type="GeneID" id="22277035"/>
<dbReference type="RefSeq" id="YP_009099136.1">
    <property type="nucleotide sequence ID" value="NC_025423.1"/>
</dbReference>
<dbReference type="OrthoDB" id="38353at10239"/>
<sequence>MTKDKTYEMVNKSNGATITCTEKYVLDWISRGFVIDKIVLKGEKKTC</sequence>
<evidence type="ECO:0000313" key="2">
    <source>
        <dbReference type="Proteomes" id="UP000027382"/>
    </source>
</evidence>
<reference evidence="1" key="1">
    <citation type="journal article" date="2014" name="Virology">
        <title>The odd one out: Bacillus ACT bacteriophage CP-51 exhibits unusual properties compared to related Spounavirinae W.Ph. and Bastille.</title>
        <authorList>
            <person name="Klumpp J."/>
            <person name="Schmuki M."/>
            <person name="Sozhamannan S."/>
            <person name="Beyer W."/>
            <person name="Fouts D.E."/>
            <person name="Bernbach V."/>
            <person name="Calendar R."/>
            <person name="Loessner M.J."/>
        </authorList>
    </citation>
    <scope>NUCLEOTIDE SEQUENCE [LARGE SCALE GENOMIC DNA]</scope>
</reference>
<organism evidence="1 2">
    <name type="scientific">Bacillus phage CP-51</name>
    <dbReference type="NCBI Taxonomy" id="1391188"/>
    <lineage>
        <taxon>Viruses</taxon>
        <taxon>Duplodnaviria</taxon>
        <taxon>Heunggongvirae</taxon>
        <taxon>Uroviricota</taxon>
        <taxon>Caudoviricetes</taxon>
        <taxon>Herelleviridae</taxon>
        <taxon>Spounavirinae</taxon>
        <taxon>Siminovitchvirus</taxon>
        <taxon>Siminovitchvirus CP51</taxon>
    </lineage>
</organism>
<name>A0A068EQA3_9CAUD</name>
<dbReference type="EMBL" id="KF554508">
    <property type="protein sequence ID" value="AID50527.1"/>
    <property type="molecule type" value="Genomic_DNA"/>
</dbReference>
<dbReference type="Proteomes" id="UP000027382">
    <property type="component" value="Segment"/>
</dbReference>
<accession>A0A068EQA3</accession>
<dbReference type="KEGG" id="vg:22277035"/>
<evidence type="ECO:0000313" key="1">
    <source>
        <dbReference type="EMBL" id="AID50527.1"/>
    </source>
</evidence>
<keyword evidence="2" id="KW-1185">Reference proteome</keyword>